<feature type="transmembrane region" description="Helical" evidence="1">
    <location>
        <begin position="21"/>
        <end position="43"/>
    </location>
</feature>
<keyword evidence="1" id="KW-1133">Transmembrane helix</keyword>
<sequence length="50" mass="5182">MKVPSSCVTASSPEESKDKTLFALSVAPTVNSVDVIVLVLEILSDLSSSS</sequence>
<protein>
    <submittedName>
        <fullName evidence="2">Uncharacterized protein</fullName>
    </submittedName>
</protein>
<dbReference type="EMBL" id="KR029604">
    <property type="protein sequence ID" value="AKH48495.1"/>
    <property type="molecule type" value="Genomic_DNA"/>
</dbReference>
<reference evidence="2" key="2">
    <citation type="submission" date="2015-03" db="EMBL/GenBank/DDBJ databases">
        <authorList>
            <person name="Chow C.-E.T."/>
            <person name="Winget D.M."/>
            <person name="White R.A.III."/>
            <person name="Hallam S.J."/>
            <person name="Suttle C.A."/>
        </authorList>
    </citation>
    <scope>NUCLEOTIDE SEQUENCE</scope>
    <source>
        <strain evidence="2">Oxic1_9</strain>
    </source>
</reference>
<evidence type="ECO:0000313" key="2">
    <source>
        <dbReference type="EMBL" id="AKH48495.1"/>
    </source>
</evidence>
<keyword evidence="1" id="KW-0472">Membrane</keyword>
<keyword evidence="1" id="KW-0812">Transmembrane</keyword>
<name>A0A0F7L9C4_9VIRU</name>
<organism evidence="2">
    <name type="scientific">uncultured marine virus</name>
    <dbReference type="NCBI Taxonomy" id="186617"/>
    <lineage>
        <taxon>Viruses</taxon>
        <taxon>environmental samples</taxon>
    </lineage>
</organism>
<evidence type="ECO:0000256" key="1">
    <source>
        <dbReference type="SAM" id="Phobius"/>
    </source>
</evidence>
<reference evidence="2" key="1">
    <citation type="journal article" date="2015" name="Front. Microbiol.">
        <title>Combining genomic sequencing methods to explore viral diversity and reveal potential virus-host interactions.</title>
        <authorList>
            <person name="Chow C.E."/>
            <person name="Winget D.M."/>
            <person name="White R.A.III."/>
            <person name="Hallam S.J."/>
            <person name="Suttle C.A."/>
        </authorList>
    </citation>
    <scope>NUCLEOTIDE SEQUENCE</scope>
    <source>
        <strain evidence="2">Oxic1_9</strain>
    </source>
</reference>
<proteinExistence type="predicted"/>
<accession>A0A0F7L9C4</accession>